<evidence type="ECO:0000313" key="14">
    <source>
        <dbReference type="Proteomes" id="UP000694427"/>
    </source>
</evidence>
<dbReference type="PROSITE" id="PS50056">
    <property type="entry name" value="TYR_PHOSPHATASE_2"/>
    <property type="match status" value="1"/>
</dbReference>
<comment type="similarity">
    <text evidence="8">Belongs to the protein-tyrosine phosphatase family. Non-receptor class 3 subfamily.</text>
</comment>
<dbReference type="InterPro" id="IPR000387">
    <property type="entry name" value="Tyr_Pase_dom"/>
</dbReference>
<keyword evidence="14" id="KW-1185">Reference proteome</keyword>
<dbReference type="PROSITE" id="PS00383">
    <property type="entry name" value="TYR_PHOSPHATASE_1"/>
    <property type="match status" value="1"/>
</dbReference>
<keyword evidence="5" id="KW-0904">Protein phosphatase</keyword>
<feature type="domain" description="Tyrosine-protein phosphatase" evidence="10">
    <location>
        <begin position="289"/>
        <end position="559"/>
    </location>
</feature>
<dbReference type="Gene3D" id="3.40.525.10">
    <property type="entry name" value="CRAL-TRIO lipid binding domain"/>
    <property type="match status" value="1"/>
</dbReference>
<dbReference type="Pfam" id="PF00650">
    <property type="entry name" value="CRAL_TRIO"/>
    <property type="match status" value="1"/>
</dbReference>
<dbReference type="Gene3D" id="1.10.8.20">
    <property type="entry name" value="N-terminal domain of phosphatidylinositol transfer protein sec14p"/>
    <property type="match status" value="1"/>
</dbReference>
<dbReference type="Gene3D" id="3.90.190.10">
    <property type="entry name" value="Protein tyrosine phosphatase superfamily"/>
    <property type="match status" value="1"/>
</dbReference>
<dbReference type="Pfam" id="PF00102">
    <property type="entry name" value="Y_phosphatase"/>
    <property type="match status" value="1"/>
</dbReference>
<protein>
    <recommendedName>
        <fullName evidence="9">Tyrosine-protein phosphatase non-receptor type 9</fullName>
        <ecNumber evidence="2">3.1.3.48</ecNumber>
    </recommendedName>
</protein>
<dbReference type="InterPro" id="IPR001251">
    <property type="entry name" value="CRAL-TRIO_dom"/>
</dbReference>
<dbReference type="SUPFAM" id="SSF52799">
    <property type="entry name" value="(Phosphotyrosine protein) phosphatases II"/>
    <property type="match status" value="1"/>
</dbReference>
<evidence type="ECO:0000259" key="12">
    <source>
        <dbReference type="PROSITE" id="PS50191"/>
    </source>
</evidence>
<dbReference type="FunFam" id="3.90.190.10:FF:000026">
    <property type="entry name" value="tyrosine-protein phosphatase non-receptor type 9"/>
    <property type="match status" value="1"/>
</dbReference>
<sequence>MAGRLSAEEEQATKQFLEEINKWTSQHGVSPLSWDVAVKFLMARKFDVLRAIELFHSYRETRLREGIVKLQPHEEPLRSELLSGKFTVLGVRDPSGASIALYTAKLHHPSKTGNHVVLQALFYLLDRAVENFETQRNGLVFIYDMAGSNYTNFELDLSKKILNLLKGAFPARLKKVLIVGAPVWFRVPYNLLSLLLKEKLRERVQMVKMADLREHLPRDCLPEHLGGCLPLDMHSWNLQLLSEQNGRVDPVDELVGIPLENTSIHIPGPEVMSLAELMAHLNRAQRSGIYLEYEELRREQPPGTFTCALAAHNQERNRYGDVLCLDQTRVRLKARRNERSDYINASFMDGYKQKNAYIGTQGPLEKTYGDFWRMVWEQSVLVIVMTTRTDEGGRRKCGQYWPKEEGGQEVYGHIAVVNHRVDKHAHYNQTTLELHNTETFEQRQVTHFQFLSWPDYGVPSSALSLIDFLGAVKHQQQWAAQAFSSQWRGHPLGLPMVVHCSAGIGRTGTFCALDICLSQLQDVGTLNICQTVRRMRAQRAFSIQTPEQYYFCHTAILEHAQRQGLLSANQ</sequence>
<dbReference type="SUPFAM" id="SSF46938">
    <property type="entry name" value="CRAL/TRIO N-terminal domain"/>
    <property type="match status" value="1"/>
</dbReference>
<accession>A0A8C1IS05</accession>
<feature type="domain" description="CRAL-TRIO" evidence="12">
    <location>
        <begin position="74"/>
        <end position="233"/>
    </location>
</feature>
<evidence type="ECO:0000259" key="10">
    <source>
        <dbReference type="PROSITE" id="PS50055"/>
    </source>
</evidence>
<dbReference type="CDD" id="cd14543">
    <property type="entry name" value="PTPc-N9"/>
    <property type="match status" value="1"/>
</dbReference>
<comment type="function">
    <text evidence="7">Protein-tyrosine phosphatase that could participate in the transfer of hydrophobic ligands or in functions of the Golgi apparatus.</text>
</comment>
<reference evidence="13" key="2">
    <citation type="submission" date="2025-09" db="UniProtKB">
        <authorList>
            <consortium name="Ensembl"/>
        </authorList>
    </citation>
    <scope>IDENTIFICATION</scope>
</reference>
<dbReference type="InterPro" id="IPR036865">
    <property type="entry name" value="CRAL-TRIO_dom_sf"/>
</dbReference>
<dbReference type="Ensembl" id="ENSCCRT00010023499.1">
    <property type="protein sequence ID" value="ENSCCRP00010021481.1"/>
    <property type="gene ID" value="ENSCCRG00010008745.1"/>
</dbReference>
<dbReference type="Proteomes" id="UP000694427">
    <property type="component" value="Unplaced"/>
</dbReference>
<dbReference type="GO" id="GO:0005737">
    <property type="term" value="C:cytoplasm"/>
    <property type="evidence" value="ECO:0007669"/>
    <property type="project" value="UniProtKB-SubCell"/>
</dbReference>
<evidence type="ECO:0000256" key="2">
    <source>
        <dbReference type="ARBA" id="ARBA00013064"/>
    </source>
</evidence>
<dbReference type="InterPro" id="IPR029021">
    <property type="entry name" value="Prot-tyrosine_phosphatase-like"/>
</dbReference>
<dbReference type="SMART" id="SM00194">
    <property type="entry name" value="PTPc"/>
    <property type="match status" value="1"/>
</dbReference>
<dbReference type="InterPro" id="IPR000242">
    <property type="entry name" value="PTP_cat"/>
</dbReference>
<name>A0A8C1IS05_CYPCA</name>
<dbReference type="SUPFAM" id="SSF52087">
    <property type="entry name" value="CRAL/TRIO domain"/>
    <property type="match status" value="1"/>
</dbReference>
<evidence type="ECO:0000256" key="1">
    <source>
        <dbReference type="ARBA" id="ARBA00004496"/>
    </source>
</evidence>
<keyword evidence="3" id="KW-0963">Cytoplasm</keyword>
<reference evidence="13" key="1">
    <citation type="submission" date="2025-08" db="UniProtKB">
        <authorList>
            <consortium name="Ensembl"/>
        </authorList>
    </citation>
    <scope>IDENTIFICATION</scope>
</reference>
<dbReference type="InterPro" id="IPR003595">
    <property type="entry name" value="Tyr_Pase_cat"/>
</dbReference>
<dbReference type="SMART" id="SM00516">
    <property type="entry name" value="SEC14"/>
    <property type="match status" value="1"/>
</dbReference>
<dbReference type="PANTHER" id="PTHR19134:SF285">
    <property type="entry name" value="TYROSINE-PROTEIN PHOSPHATASE NON-RECEPTOR TYPE 9"/>
    <property type="match status" value="1"/>
</dbReference>
<dbReference type="PROSITE" id="PS50191">
    <property type="entry name" value="CRAL_TRIO"/>
    <property type="match status" value="1"/>
</dbReference>
<evidence type="ECO:0000256" key="4">
    <source>
        <dbReference type="ARBA" id="ARBA00022801"/>
    </source>
</evidence>
<evidence type="ECO:0000256" key="7">
    <source>
        <dbReference type="ARBA" id="ARBA00055430"/>
    </source>
</evidence>
<dbReference type="PANTHER" id="PTHR19134">
    <property type="entry name" value="RECEPTOR-TYPE TYROSINE-PROTEIN PHOSPHATASE"/>
    <property type="match status" value="1"/>
</dbReference>
<dbReference type="GO" id="GO:0004725">
    <property type="term" value="F:protein tyrosine phosphatase activity"/>
    <property type="evidence" value="ECO:0007669"/>
    <property type="project" value="UniProtKB-EC"/>
</dbReference>
<organism evidence="13 14">
    <name type="scientific">Cyprinus carpio</name>
    <name type="common">Common carp</name>
    <dbReference type="NCBI Taxonomy" id="7962"/>
    <lineage>
        <taxon>Eukaryota</taxon>
        <taxon>Metazoa</taxon>
        <taxon>Chordata</taxon>
        <taxon>Craniata</taxon>
        <taxon>Vertebrata</taxon>
        <taxon>Euteleostomi</taxon>
        <taxon>Actinopterygii</taxon>
        <taxon>Neopterygii</taxon>
        <taxon>Teleostei</taxon>
        <taxon>Ostariophysi</taxon>
        <taxon>Cypriniformes</taxon>
        <taxon>Cyprinidae</taxon>
        <taxon>Cyprininae</taxon>
        <taxon>Cyprinus</taxon>
    </lineage>
</organism>
<dbReference type="InterPro" id="IPR016130">
    <property type="entry name" value="Tyr_Pase_AS"/>
</dbReference>
<evidence type="ECO:0000256" key="3">
    <source>
        <dbReference type="ARBA" id="ARBA00022490"/>
    </source>
</evidence>
<comment type="subcellular location">
    <subcellularLocation>
        <location evidence="1">Cytoplasm</location>
    </subcellularLocation>
</comment>
<dbReference type="PROSITE" id="PS50055">
    <property type="entry name" value="TYR_PHOSPHATASE_PTP"/>
    <property type="match status" value="1"/>
</dbReference>
<dbReference type="InterPro" id="IPR011074">
    <property type="entry name" value="CRAL/TRIO_N_dom"/>
</dbReference>
<dbReference type="SMART" id="SM01100">
    <property type="entry name" value="CRAL_TRIO_N"/>
    <property type="match status" value="1"/>
</dbReference>
<keyword evidence="6" id="KW-0007">Acetylation</keyword>
<dbReference type="SMART" id="SM00404">
    <property type="entry name" value="PTPc_motif"/>
    <property type="match status" value="1"/>
</dbReference>
<evidence type="ECO:0000256" key="9">
    <source>
        <dbReference type="ARBA" id="ARBA00069781"/>
    </source>
</evidence>
<dbReference type="CDD" id="cd00170">
    <property type="entry name" value="SEC14"/>
    <property type="match status" value="1"/>
</dbReference>
<dbReference type="FunFam" id="3.40.525.10:FF:000005">
    <property type="entry name" value="Tyrosine-protein phosphatase non-receptor type 9"/>
    <property type="match status" value="1"/>
</dbReference>
<dbReference type="PRINTS" id="PR00700">
    <property type="entry name" value="PRTYPHPHTASE"/>
</dbReference>
<evidence type="ECO:0000256" key="8">
    <source>
        <dbReference type="ARBA" id="ARBA00060781"/>
    </source>
</evidence>
<proteinExistence type="inferred from homology"/>
<keyword evidence="4" id="KW-0378">Hydrolase</keyword>
<evidence type="ECO:0000259" key="11">
    <source>
        <dbReference type="PROSITE" id="PS50056"/>
    </source>
</evidence>
<evidence type="ECO:0000256" key="6">
    <source>
        <dbReference type="ARBA" id="ARBA00022990"/>
    </source>
</evidence>
<dbReference type="InterPro" id="IPR050348">
    <property type="entry name" value="Protein-Tyr_Phosphatase"/>
</dbReference>
<dbReference type="EC" id="3.1.3.48" evidence="2"/>
<dbReference type="AlphaFoldDB" id="A0A8C1IS05"/>
<dbReference type="InterPro" id="IPR036273">
    <property type="entry name" value="CRAL/TRIO_N_dom_sf"/>
</dbReference>
<evidence type="ECO:0000256" key="5">
    <source>
        <dbReference type="ARBA" id="ARBA00022912"/>
    </source>
</evidence>
<evidence type="ECO:0000313" key="13">
    <source>
        <dbReference type="Ensembl" id="ENSCCRP00010021481.1"/>
    </source>
</evidence>
<feature type="domain" description="Tyrosine specific protein phosphatases" evidence="11">
    <location>
        <begin position="466"/>
        <end position="550"/>
    </location>
</feature>